<dbReference type="Gene3D" id="3.40.50.1000">
    <property type="entry name" value="HAD superfamily/HAD-like"/>
    <property type="match status" value="1"/>
</dbReference>
<name>A0ABW6W1J7_9ACTN</name>
<dbReference type="CDD" id="cd07505">
    <property type="entry name" value="HAD_BPGM-like"/>
    <property type="match status" value="1"/>
</dbReference>
<dbReference type="Gene3D" id="1.10.150.240">
    <property type="entry name" value="Putative phosphatase, domain 2"/>
    <property type="match status" value="1"/>
</dbReference>
<dbReference type="InterPro" id="IPR051806">
    <property type="entry name" value="HAD-like_SPP"/>
</dbReference>
<dbReference type="SUPFAM" id="SSF56784">
    <property type="entry name" value="HAD-like"/>
    <property type="match status" value="1"/>
</dbReference>
<organism evidence="1 2">
    <name type="scientific">Micromonospora parva</name>
    <dbReference type="NCBI Taxonomy" id="1464048"/>
    <lineage>
        <taxon>Bacteria</taxon>
        <taxon>Bacillati</taxon>
        <taxon>Actinomycetota</taxon>
        <taxon>Actinomycetes</taxon>
        <taxon>Micromonosporales</taxon>
        <taxon>Micromonosporaceae</taxon>
        <taxon>Micromonospora</taxon>
    </lineage>
</organism>
<dbReference type="Pfam" id="PF00702">
    <property type="entry name" value="Hydrolase"/>
    <property type="match status" value="1"/>
</dbReference>
<dbReference type="InterPro" id="IPR023214">
    <property type="entry name" value="HAD_sf"/>
</dbReference>
<protein>
    <submittedName>
        <fullName evidence="1">HAD family hydrolase</fullName>
    </submittedName>
</protein>
<dbReference type="RefSeq" id="WP_210862422.1">
    <property type="nucleotide sequence ID" value="NZ_JBEXXF010000046.1"/>
</dbReference>
<reference evidence="1 2" key="1">
    <citation type="submission" date="2024-10" db="EMBL/GenBank/DDBJ databases">
        <title>The Natural Products Discovery Center: Release of the First 8490 Sequenced Strains for Exploring Actinobacteria Biosynthetic Diversity.</title>
        <authorList>
            <person name="Kalkreuter E."/>
            <person name="Kautsar S.A."/>
            <person name="Yang D."/>
            <person name="Bader C.D."/>
            <person name="Teijaro C.N."/>
            <person name="Fluegel L."/>
            <person name="Davis C.M."/>
            <person name="Simpson J.R."/>
            <person name="Lauterbach L."/>
            <person name="Steele A.D."/>
            <person name="Gui C."/>
            <person name="Meng S."/>
            <person name="Li G."/>
            <person name="Viehrig K."/>
            <person name="Ye F."/>
            <person name="Su P."/>
            <person name="Kiefer A.F."/>
            <person name="Nichols A."/>
            <person name="Cepeda A.J."/>
            <person name="Yan W."/>
            <person name="Fan B."/>
            <person name="Jiang Y."/>
            <person name="Adhikari A."/>
            <person name="Zheng C.-J."/>
            <person name="Schuster L."/>
            <person name="Cowan T.M."/>
            <person name="Smanski M.J."/>
            <person name="Chevrette M.G."/>
            <person name="De Carvalho L.P.S."/>
            <person name="Shen B."/>
        </authorList>
    </citation>
    <scope>NUCLEOTIDE SEQUENCE [LARGE SCALE GENOMIC DNA]</scope>
    <source>
        <strain evidence="1 2">NPDC000140</strain>
    </source>
</reference>
<dbReference type="PANTHER" id="PTHR43481:SF4">
    <property type="entry name" value="GLYCEROL-1-PHOSPHATE PHOSPHOHYDROLASE 1-RELATED"/>
    <property type="match status" value="1"/>
</dbReference>
<dbReference type="NCBIfam" id="TIGR01509">
    <property type="entry name" value="HAD-SF-IA-v3"/>
    <property type="match status" value="1"/>
</dbReference>
<dbReference type="SFLD" id="SFLDS00003">
    <property type="entry name" value="Haloacid_Dehalogenase"/>
    <property type="match status" value="1"/>
</dbReference>
<dbReference type="SFLD" id="SFLDG01129">
    <property type="entry name" value="C1.5:_HAD__Beta-PGM__Phosphata"/>
    <property type="match status" value="1"/>
</dbReference>
<dbReference type="EMBL" id="JBIAZM010000016">
    <property type="protein sequence ID" value="MFF5203781.1"/>
    <property type="molecule type" value="Genomic_DNA"/>
</dbReference>
<comment type="caution">
    <text evidence="1">The sequence shown here is derived from an EMBL/GenBank/DDBJ whole genome shotgun (WGS) entry which is preliminary data.</text>
</comment>
<proteinExistence type="predicted"/>
<gene>
    <name evidence="1" type="ORF">ACFY3B_29685</name>
</gene>
<keyword evidence="1" id="KW-0378">Hydrolase</keyword>
<dbReference type="PANTHER" id="PTHR43481">
    <property type="entry name" value="FRUCTOSE-1-PHOSPHATE PHOSPHATASE"/>
    <property type="match status" value="1"/>
</dbReference>
<keyword evidence="2" id="KW-1185">Reference proteome</keyword>
<accession>A0ABW6W1J7</accession>
<dbReference type="InterPro" id="IPR036412">
    <property type="entry name" value="HAD-like_sf"/>
</dbReference>
<dbReference type="GO" id="GO:0016787">
    <property type="term" value="F:hydrolase activity"/>
    <property type="evidence" value="ECO:0007669"/>
    <property type="project" value="UniProtKB-KW"/>
</dbReference>
<dbReference type="Proteomes" id="UP001602287">
    <property type="component" value="Unassembled WGS sequence"/>
</dbReference>
<evidence type="ECO:0000313" key="1">
    <source>
        <dbReference type="EMBL" id="MFF5203781.1"/>
    </source>
</evidence>
<dbReference type="PRINTS" id="PR00413">
    <property type="entry name" value="HADHALOGNASE"/>
</dbReference>
<sequence length="196" mass="21304">MSLPLPPGPFAAYLFDCDGTIVDSMPLHYVAWQRALAEWGCEFPEDLFYAWGGRPTADIIVELNEQQGLAMPVAAVVERREGYYQELLPQLAAVPEVLAHIHDAHRRVPFAVVSGSTRASVTASLDALGLLDRFDVLVCADDYTRAKPDPEAFLLAARQLGVPPEACLVFEDTDLGIQAATAAGMASVRVPQQRTP</sequence>
<dbReference type="InterPro" id="IPR023198">
    <property type="entry name" value="PGP-like_dom2"/>
</dbReference>
<dbReference type="InterPro" id="IPR006439">
    <property type="entry name" value="HAD-SF_hydro_IA"/>
</dbReference>
<evidence type="ECO:0000313" key="2">
    <source>
        <dbReference type="Proteomes" id="UP001602287"/>
    </source>
</evidence>
<dbReference type="SFLD" id="SFLDG01135">
    <property type="entry name" value="C1.5.6:_HAD__Beta-PGM__Phospha"/>
    <property type="match status" value="1"/>
</dbReference>